<dbReference type="EMBL" id="AUVB01000038">
    <property type="protein sequence ID" value="KGE04064.1"/>
    <property type="molecule type" value="Genomic_DNA"/>
</dbReference>
<dbReference type="STRING" id="1265313.HRUBRA_01288"/>
<protein>
    <recommendedName>
        <fullName evidence="1">ChrR-like cupin domain-containing protein</fullName>
    </recommendedName>
</protein>
<name>A0A095WZM8_9GAMM</name>
<organism evidence="2 3">
    <name type="scientific">Pseudohaliea rubra DSM 19751</name>
    <dbReference type="NCBI Taxonomy" id="1265313"/>
    <lineage>
        <taxon>Bacteria</taxon>
        <taxon>Pseudomonadati</taxon>
        <taxon>Pseudomonadota</taxon>
        <taxon>Gammaproteobacteria</taxon>
        <taxon>Cellvibrionales</taxon>
        <taxon>Halieaceae</taxon>
        <taxon>Pseudohaliea</taxon>
    </lineage>
</organism>
<comment type="caution">
    <text evidence="2">The sequence shown here is derived from an EMBL/GenBank/DDBJ whole genome shotgun (WGS) entry which is preliminary data.</text>
</comment>
<evidence type="ECO:0000313" key="2">
    <source>
        <dbReference type="EMBL" id="KGE04064.1"/>
    </source>
</evidence>
<reference evidence="2 3" key="1">
    <citation type="journal article" date="2014" name="Genome Announc.">
        <title>Genome Sequence of Gammaproteobacterial Pseudohaliea rubra Type Strain DSM 19751, Isolated from Coastal Seawater of the Mediterranean Sea.</title>
        <authorList>
            <person name="Spring S."/>
            <person name="Fiebig A."/>
            <person name="Riedel T."/>
            <person name="Goker M."/>
            <person name="Klenk H.P."/>
        </authorList>
    </citation>
    <scope>NUCLEOTIDE SEQUENCE [LARGE SCALE GENOMIC DNA]</scope>
    <source>
        <strain evidence="2 3">DSM 19751</strain>
    </source>
</reference>
<dbReference type="OrthoDB" id="9801227at2"/>
<dbReference type="InterPro" id="IPR025979">
    <property type="entry name" value="ChrR-like_cupin_dom"/>
</dbReference>
<accession>A0A095WZM8</accession>
<dbReference type="RefSeq" id="WP_035515545.1">
    <property type="nucleotide sequence ID" value="NZ_KN234756.1"/>
</dbReference>
<dbReference type="InterPro" id="IPR011051">
    <property type="entry name" value="RmlC_Cupin_sf"/>
</dbReference>
<dbReference type="PATRIC" id="fig|1265313.6.peg.1272"/>
<dbReference type="Gene3D" id="2.60.120.10">
    <property type="entry name" value="Jelly Rolls"/>
    <property type="match status" value="1"/>
</dbReference>
<dbReference type="HOGENOM" id="CLU_111523_0_0_6"/>
<dbReference type="SUPFAM" id="SSF51182">
    <property type="entry name" value="RmlC-like cupins"/>
    <property type="match status" value="2"/>
</dbReference>
<evidence type="ECO:0000313" key="3">
    <source>
        <dbReference type="Proteomes" id="UP000029640"/>
    </source>
</evidence>
<gene>
    <name evidence="2" type="ORF">HRUBRA_01288</name>
</gene>
<dbReference type="Proteomes" id="UP000029640">
    <property type="component" value="Unassembled WGS sequence"/>
</dbReference>
<proteinExistence type="predicted"/>
<dbReference type="eggNOG" id="COG1917">
    <property type="taxonomic scope" value="Bacteria"/>
</dbReference>
<dbReference type="CDD" id="cd20303">
    <property type="entry name" value="cupin_ChrR_1"/>
    <property type="match status" value="1"/>
</dbReference>
<dbReference type="AlphaFoldDB" id="A0A095WZM8"/>
<feature type="domain" description="ChrR-like cupin" evidence="1">
    <location>
        <begin position="123"/>
        <end position="223"/>
    </location>
</feature>
<feature type="domain" description="ChrR-like cupin" evidence="1">
    <location>
        <begin position="14"/>
        <end position="117"/>
    </location>
</feature>
<dbReference type="Pfam" id="PF12973">
    <property type="entry name" value="Cupin_7"/>
    <property type="match status" value="2"/>
</dbReference>
<evidence type="ECO:0000259" key="1">
    <source>
        <dbReference type="Pfam" id="PF12973"/>
    </source>
</evidence>
<keyword evidence="3" id="KW-1185">Reference proteome</keyword>
<sequence length="231" mass="25910">MSQDQQVLNGDFRQRLTIDTQDLPWSPSPGGHVQRKRLHLVGRAEAGQVTSLVRYEPGARFPRHDHPEGEEILVLEGVFSDDRGHWPAGTYLLNPEGYSHAPYSEDGCTLFVKLRQYPGNDREKIALETADQPWRGSVRKGVAWKKLYAQEPYADSARLERWEEPASLGTLTFPAGAEILVLAGAFTDDYGTYRRWSWLRIPAGGTLAPTGGEYCELYVKEGGFAYLREAA</sequence>
<dbReference type="InterPro" id="IPR014710">
    <property type="entry name" value="RmlC-like_jellyroll"/>
</dbReference>